<accession>A0A9W8LEQ2</accession>
<keyword evidence="3" id="KW-1185">Reference proteome</keyword>
<evidence type="ECO:0000256" key="1">
    <source>
        <dbReference type="SAM" id="MobiDB-lite"/>
    </source>
</evidence>
<feature type="compositionally biased region" description="Polar residues" evidence="1">
    <location>
        <begin position="25"/>
        <end position="42"/>
    </location>
</feature>
<dbReference type="OrthoDB" id="5570110at2759"/>
<evidence type="ECO:0000313" key="3">
    <source>
        <dbReference type="Proteomes" id="UP001140217"/>
    </source>
</evidence>
<organism evidence="2 3">
    <name type="scientific">Coemansia javaensis</name>
    <dbReference type="NCBI Taxonomy" id="2761396"/>
    <lineage>
        <taxon>Eukaryota</taxon>
        <taxon>Fungi</taxon>
        <taxon>Fungi incertae sedis</taxon>
        <taxon>Zoopagomycota</taxon>
        <taxon>Kickxellomycotina</taxon>
        <taxon>Kickxellomycetes</taxon>
        <taxon>Kickxellales</taxon>
        <taxon>Kickxellaceae</taxon>
        <taxon>Coemansia</taxon>
    </lineage>
</organism>
<feature type="region of interest" description="Disordered" evidence="1">
    <location>
        <begin position="215"/>
        <end position="235"/>
    </location>
</feature>
<feature type="region of interest" description="Disordered" evidence="1">
    <location>
        <begin position="253"/>
        <end position="403"/>
    </location>
</feature>
<feature type="compositionally biased region" description="Basic and acidic residues" evidence="1">
    <location>
        <begin position="455"/>
        <end position="464"/>
    </location>
</feature>
<reference evidence="2" key="1">
    <citation type="submission" date="2022-07" db="EMBL/GenBank/DDBJ databases">
        <title>Phylogenomic reconstructions and comparative analyses of Kickxellomycotina fungi.</title>
        <authorList>
            <person name="Reynolds N.K."/>
            <person name="Stajich J.E."/>
            <person name="Barry K."/>
            <person name="Grigoriev I.V."/>
            <person name="Crous P."/>
            <person name="Smith M.E."/>
        </authorList>
    </citation>
    <scope>NUCLEOTIDE SEQUENCE</scope>
    <source>
        <strain evidence="2">NBRC 105414</strain>
    </source>
</reference>
<feature type="compositionally biased region" description="Basic and acidic residues" evidence="1">
    <location>
        <begin position="222"/>
        <end position="235"/>
    </location>
</feature>
<feature type="compositionally biased region" description="Basic and acidic residues" evidence="1">
    <location>
        <begin position="269"/>
        <end position="283"/>
    </location>
</feature>
<feature type="region of interest" description="Disordered" evidence="1">
    <location>
        <begin position="970"/>
        <end position="1007"/>
    </location>
</feature>
<dbReference type="EMBL" id="JANBUL010000222">
    <property type="protein sequence ID" value="KAJ2778564.1"/>
    <property type="molecule type" value="Genomic_DNA"/>
</dbReference>
<feature type="compositionally biased region" description="Low complexity" evidence="1">
    <location>
        <begin position="297"/>
        <end position="316"/>
    </location>
</feature>
<evidence type="ECO:0000313" key="2">
    <source>
        <dbReference type="EMBL" id="KAJ2778564.1"/>
    </source>
</evidence>
<feature type="compositionally biased region" description="Low complexity" evidence="1">
    <location>
        <begin position="971"/>
        <end position="983"/>
    </location>
</feature>
<dbReference type="AlphaFoldDB" id="A0A9W8LEQ2"/>
<comment type="caution">
    <text evidence="2">The sequence shown here is derived from an EMBL/GenBank/DDBJ whole genome shotgun (WGS) entry which is preliminary data.</text>
</comment>
<gene>
    <name evidence="2" type="ORF">H4R18_004528</name>
</gene>
<feature type="compositionally biased region" description="Pro residues" evidence="1">
    <location>
        <begin position="44"/>
        <end position="55"/>
    </location>
</feature>
<sequence length="1093" mass="116907">MATSYARRAATERVPLGRADEIHSGHSNRSADSIATTASGTHTPPRPAAALPPLPDVDTGALSLIGKAPPAHRRRASDAGAPGGWDGHVTAAAAAAAAEPPRHVKPRRGLANLRVAWPSARARRPKSADASGERTQWAASEAEAVAQASLGAWRSGCPVDRAALAAGLGRPVAAVSEMLEYMLEGYARFGSTAWWDAQSHRLVLKWAAVEFPHNPALGPLPDRPRTAGSDRPRSRSRLDACLAALTCGARAGPKPGPYALDAGSNDDVADFRDGMRSRAHGPDHAQATAVATPASRPATAVEPALPEAPAEPRASAMQRPSRASTASRERPRSAANAAQLPARRGTSLRDAGLQTDGDAAPAVSPAPSFGARSRRSAATPGLEARAHSTRRSPARLDRPAPGTVSAGAAAATLLLRAGGGAAAAAPADGPPGLVAARRRAATATTHGARLPSNRLSRDSGHVEIPDAEASDPDDAGRPAGGLGRAAPVRQSDAEIDDEFGDLAPEVRQKVRRFVSRFIQLYPNDFQKRVDAHRGGSDAMCIAAEYYTNFDAQNSTDVRAIERVYREVGGSMLYTRNLFFHAQLRNELRLEQVPVGDDSWFRINDYATEIFNYRIQTAQFVVLDECPPGATTTTDAAAAAAAADGTGFQTPRLVRDGPDARPESGSGDRHLEKFNLMLYMDPKAKEYVSFLSTMYVDELREWADAGEARPMPVALRVDRSKLRPFEAKVRDSIVGYIWADIPYSRRTTREAMLLRALELANARIAELRGYTQDGMYHLMNSRNKDGPAESDRPIEDAAALHEIPRGQIAQTAGRAFARAHFDANRAAFLLALMNDHPFRPVGREETKVWISHGQSSFGRDVDYSLNAGLYRYLHRLRLRPSSKQWLQASAAATLSMLRRTVNAVRSRSLVAHIDLARYEAHFARVVQEASAAPEAAAHNTATLSVAQDTAADPSAFDRVPSWVTNPMELEHPAAAPANGGAANGQPSAHADGTDSPPPEPALDRALGLASPLPGHQDTVPMPAATAGYSMPEPEHYRLHEPAAFPEAHTDNDSNVAFWAGAARPASGPEDMAAMKRRLAELEEKIERLQAAGKR</sequence>
<feature type="region of interest" description="Disordered" evidence="1">
    <location>
        <begin position="1"/>
        <end position="87"/>
    </location>
</feature>
<protein>
    <submittedName>
        <fullName evidence="2">Uncharacterized protein</fullName>
    </submittedName>
</protein>
<dbReference type="Proteomes" id="UP001140217">
    <property type="component" value="Unassembled WGS sequence"/>
</dbReference>
<name>A0A9W8LEQ2_9FUNG</name>
<feature type="region of interest" description="Disordered" evidence="1">
    <location>
        <begin position="437"/>
        <end position="491"/>
    </location>
</feature>
<proteinExistence type="predicted"/>